<dbReference type="EMBL" id="BARV01018724">
    <property type="protein sequence ID" value="GAI22894.1"/>
    <property type="molecule type" value="Genomic_DNA"/>
</dbReference>
<evidence type="ECO:0000256" key="5">
    <source>
        <dbReference type="ARBA" id="ARBA00023274"/>
    </source>
</evidence>
<dbReference type="NCBIfam" id="TIGR00060">
    <property type="entry name" value="L18_bact"/>
    <property type="match status" value="1"/>
</dbReference>
<evidence type="ECO:0000313" key="6">
    <source>
        <dbReference type="EMBL" id="GAI22894.1"/>
    </source>
</evidence>
<evidence type="ECO:0008006" key="7">
    <source>
        <dbReference type="Google" id="ProtNLM"/>
    </source>
</evidence>
<dbReference type="PANTHER" id="PTHR12899:SF3">
    <property type="entry name" value="LARGE RIBOSOMAL SUBUNIT PROTEIN UL18M"/>
    <property type="match status" value="1"/>
</dbReference>
<dbReference type="HAMAP" id="MF_01337_B">
    <property type="entry name" value="Ribosomal_uL18_B"/>
    <property type="match status" value="1"/>
</dbReference>
<name>X1NW49_9ZZZZ</name>
<dbReference type="InterPro" id="IPR057268">
    <property type="entry name" value="Ribosomal_L18"/>
</dbReference>
<keyword evidence="4" id="KW-0689">Ribosomal protein</keyword>
<sequence>MGKSESRVARIRRHHRVRAKVEGTISRPRLCVFRSLNHIYAQVIDDSQGHTLTSASTLDSEMKDGVVGKAKAAEAEFVGALVAKRALSKGINQVVFDRGGYKYHGRVKALAEAARREGLKF</sequence>
<dbReference type="InterPro" id="IPR004389">
    <property type="entry name" value="Ribosomal_uL18_bac-type"/>
</dbReference>
<dbReference type="SUPFAM" id="SSF53137">
    <property type="entry name" value="Translational machinery components"/>
    <property type="match status" value="1"/>
</dbReference>
<keyword evidence="5" id="KW-0687">Ribonucleoprotein</keyword>
<keyword evidence="3" id="KW-0694">RNA-binding</keyword>
<dbReference type="Pfam" id="PF00861">
    <property type="entry name" value="Ribosomal_L18p"/>
    <property type="match status" value="1"/>
</dbReference>
<dbReference type="FunFam" id="3.30.420.100:FF:000001">
    <property type="entry name" value="50S ribosomal protein L18"/>
    <property type="match status" value="1"/>
</dbReference>
<comment type="caution">
    <text evidence="6">The sequence shown here is derived from an EMBL/GenBank/DDBJ whole genome shotgun (WGS) entry which is preliminary data.</text>
</comment>
<evidence type="ECO:0000256" key="3">
    <source>
        <dbReference type="ARBA" id="ARBA00022884"/>
    </source>
</evidence>
<dbReference type="Gene3D" id="3.30.420.100">
    <property type="match status" value="1"/>
</dbReference>
<organism evidence="6">
    <name type="scientific">marine sediment metagenome</name>
    <dbReference type="NCBI Taxonomy" id="412755"/>
    <lineage>
        <taxon>unclassified sequences</taxon>
        <taxon>metagenomes</taxon>
        <taxon>ecological metagenomes</taxon>
    </lineage>
</organism>
<comment type="similarity">
    <text evidence="1">Belongs to the universal ribosomal protein uL18 family.</text>
</comment>
<evidence type="ECO:0000256" key="2">
    <source>
        <dbReference type="ARBA" id="ARBA00022730"/>
    </source>
</evidence>
<dbReference type="InterPro" id="IPR005484">
    <property type="entry name" value="Ribosomal_uL18_bac/plant/anim"/>
</dbReference>
<dbReference type="CDD" id="cd00432">
    <property type="entry name" value="Ribosomal_L18_L5e"/>
    <property type="match status" value="1"/>
</dbReference>
<dbReference type="PANTHER" id="PTHR12899">
    <property type="entry name" value="39S RIBOSOMAL PROTEIN L18, MITOCHONDRIAL"/>
    <property type="match status" value="1"/>
</dbReference>
<protein>
    <recommendedName>
        <fullName evidence="7">50S ribosomal protein L18</fullName>
    </recommendedName>
</protein>
<accession>X1NW49</accession>
<proteinExistence type="inferred from homology"/>
<gene>
    <name evidence="6" type="ORF">S06H3_31600</name>
</gene>
<evidence type="ECO:0000256" key="1">
    <source>
        <dbReference type="ARBA" id="ARBA00007116"/>
    </source>
</evidence>
<reference evidence="6" key="1">
    <citation type="journal article" date="2014" name="Front. Microbiol.">
        <title>High frequency of phylogenetically diverse reductive dehalogenase-homologous genes in deep subseafloor sedimentary metagenomes.</title>
        <authorList>
            <person name="Kawai M."/>
            <person name="Futagami T."/>
            <person name="Toyoda A."/>
            <person name="Takaki Y."/>
            <person name="Nishi S."/>
            <person name="Hori S."/>
            <person name="Arai W."/>
            <person name="Tsubouchi T."/>
            <person name="Morono Y."/>
            <person name="Uchiyama I."/>
            <person name="Ito T."/>
            <person name="Fujiyama A."/>
            <person name="Inagaki F."/>
            <person name="Takami H."/>
        </authorList>
    </citation>
    <scope>NUCLEOTIDE SEQUENCE</scope>
    <source>
        <strain evidence="6">Expedition CK06-06</strain>
    </source>
</reference>
<dbReference type="GO" id="GO:0006412">
    <property type="term" value="P:translation"/>
    <property type="evidence" value="ECO:0007669"/>
    <property type="project" value="InterPro"/>
</dbReference>
<dbReference type="AlphaFoldDB" id="X1NW49"/>
<dbReference type="GO" id="GO:0008097">
    <property type="term" value="F:5S rRNA binding"/>
    <property type="evidence" value="ECO:0007669"/>
    <property type="project" value="TreeGrafter"/>
</dbReference>
<keyword evidence="2" id="KW-0699">rRNA-binding</keyword>
<dbReference type="GO" id="GO:0022625">
    <property type="term" value="C:cytosolic large ribosomal subunit"/>
    <property type="evidence" value="ECO:0007669"/>
    <property type="project" value="TreeGrafter"/>
</dbReference>
<evidence type="ECO:0000256" key="4">
    <source>
        <dbReference type="ARBA" id="ARBA00022980"/>
    </source>
</evidence>
<dbReference type="GO" id="GO:0003735">
    <property type="term" value="F:structural constituent of ribosome"/>
    <property type="evidence" value="ECO:0007669"/>
    <property type="project" value="InterPro"/>
</dbReference>